<dbReference type="Proteomes" id="UP001139319">
    <property type="component" value="Unassembled WGS sequence"/>
</dbReference>
<dbReference type="RefSeq" id="WP_253969289.1">
    <property type="nucleotide sequence ID" value="NZ_JAMFTH010000009.1"/>
</dbReference>
<evidence type="ECO:0000256" key="1">
    <source>
        <dbReference type="SAM" id="SignalP"/>
    </source>
</evidence>
<organism evidence="2 3">
    <name type="scientific">Gilvimarinus xylanilyticus</name>
    <dbReference type="NCBI Taxonomy" id="2944139"/>
    <lineage>
        <taxon>Bacteria</taxon>
        <taxon>Pseudomonadati</taxon>
        <taxon>Pseudomonadota</taxon>
        <taxon>Gammaproteobacteria</taxon>
        <taxon>Cellvibrionales</taxon>
        <taxon>Cellvibrionaceae</taxon>
        <taxon>Gilvimarinus</taxon>
    </lineage>
</organism>
<name>A0A9X2KVA9_9GAMM</name>
<feature type="signal peptide" evidence="1">
    <location>
        <begin position="1"/>
        <end position="22"/>
    </location>
</feature>
<evidence type="ECO:0000313" key="3">
    <source>
        <dbReference type="Proteomes" id="UP001139319"/>
    </source>
</evidence>
<sequence length="146" mass="16306">MKTTASIVLSCLLSCASLTATASPRQMGLDFRTMLSNYNMLSNIKQRCAEASLPDIPPRQSVEKQMQNKVGMQNYINLMIKINQSNLKKDAADTVEKLFGQLEGCEDPRLEQALARIGEVHNDAYQRFEAEPALVEPNPVPVPLRR</sequence>
<reference evidence="2" key="2">
    <citation type="submission" date="2023-01" db="EMBL/GenBank/DDBJ databases">
        <title>Gilvimarinus xylanilyticus HB14 isolated from Caulerpa lentillifera aquaculture base in Hainan, China.</title>
        <authorList>
            <person name="Zhang Y.-J."/>
        </authorList>
    </citation>
    <scope>NUCLEOTIDE SEQUENCE</scope>
    <source>
        <strain evidence="2">HB14</strain>
    </source>
</reference>
<keyword evidence="3" id="KW-1185">Reference proteome</keyword>
<keyword evidence="1" id="KW-0732">Signal</keyword>
<proteinExistence type="predicted"/>
<protein>
    <recommendedName>
        <fullName evidence="4">Secreted protein</fullName>
    </recommendedName>
</protein>
<dbReference type="AlphaFoldDB" id="A0A9X2KVA9"/>
<dbReference type="EMBL" id="JAMFTH010000009">
    <property type="protein sequence ID" value="MCP8901002.1"/>
    <property type="molecule type" value="Genomic_DNA"/>
</dbReference>
<accession>A0A9X2KVA9</accession>
<evidence type="ECO:0000313" key="2">
    <source>
        <dbReference type="EMBL" id="MCP8901002.1"/>
    </source>
</evidence>
<reference evidence="2" key="1">
    <citation type="submission" date="2022-05" db="EMBL/GenBank/DDBJ databases">
        <authorList>
            <person name="Sun H.-N."/>
        </authorList>
    </citation>
    <scope>NUCLEOTIDE SEQUENCE</scope>
    <source>
        <strain evidence="2">HB14</strain>
    </source>
</reference>
<comment type="caution">
    <text evidence="2">The sequence shown here is derived from an EMBL/GenBank/DDBJ whole genome shotgun (WGS) entry which is preliminary data.</text>
</comment>
<gene>
    <name evidence="2" type="ORF">M6D89_16985</name>
</gene>
<feature type="chain" id="PRO_5040943703" description="Secreted protein" evidence="1">
    <location>
        <begin position="23"/>
        <end position="146"/>
    </location>
</feature>
<evidence type="ECO:0008006" key="4">
    <source>
        <dbReference type="Google" id="ProtNLM"/>
    </source>
</evidence>